<dbReference type="EMBL" id="LNFP01000996">
    <property type="protein sequence ID" value="KUF88279.1"/>
    <property type="molecule type" value="Genomic_DNA"/>
</dbReference>
<keyword evidence="2" id="KW-0407">Ion channel</keyword>
<dbReference type="Proteomes" id="UP000054636">
    <property type="component" value="Unassembled WGS sequence"/>
</dbReference>
<accession>A0A0W8CVJ2</accession>
<sequence>MSAIGALRELEKDKKGPNNAGLKMLREEQTNEVVKELVSKGFSYNQIQGMGYMVAQPQSTLSTPAEGAAQ</sequence>
<evidence type="ECO:0000256" key="1">
    <source>
        <dbReference type="SAM" id="MobiDB-lite"/>
    </source>
</evidence>
<evidence type="ECO:0000313" key="3">
    <source>
        <dbReference type="Proteomes" id="UP000054636"/>
    </source>
</evidence>
<name>A0A0W8CVJ2_PHYNI</name>
<proteinExistence type="predicted"/>
<organism evidence="2 3">
    <name type="scientific">Phytophthora nicotianae</name>
    <name type="common">Potato buckeye rot agent</name>
    <name type="synonym">Phytophthora parasitica</name>
    <dbReference type="NCBI Taxonomy" id="4792"/>
    <lineage>
        <taxon>Eukaryota</taxon>
        <taxon>Sar</taxon>
        <taxon>Stramenopiles</taxon>
        <taxon>Oomycota</taxon>
        <taxon>Peronosporomycetes</taxon>
        <taxon>Peronosporales</taxon>
        <taxon>Peronosporaceae</taxon>
        <taxon>Phytophthora</taxon>
    </lineage>
</organism>
<gene>
    <name evidence="2" type="ORF">AM588_10002005</name>
</gene>
<dbReference type="AlphaFoldDB" id="A0A0W8CVJ2"/>
<evidence type="ECO:0000313" key="2">
    <source>
        <dbReference type="EMBL" id="KUF88279.1"/>
    </source>
</evidence>
<comment type="caution">
    <text evidence="2">The sequence shown here is derived from an EMBL/GenBank/DDBJ whole genome shotgun (WGS) entry which is preliminary data.</text>
</comment>
<protein>
    <submittedName>
        <fullName evidence="2">Voltage-gated potassium channel subunit beta</fullName>
    </submittedName>
</protein>
<keyword evidence="2" id="KW-0813">Transport</keyword>
<keyword evidence="2" id="KW-0406">Ion transport</keyword>
<dbReference type="GO" id="GO:0034220">
    <property type="term" value="P:monoatomic ion transmembrane transport"/>
    <property type="evidence" value="ECO:0007669"/>
    <property type="project" value="UniProtKB-KW"/>
</dbReference>
<feature type="region of interest" description="Disordered" evidence="1">
    <location>
        <begin position="1"/>
        <end position="20"/>
    </location>
</feature>
<reference evidence="2 3" key="1">
    <citation type="submission" date="2015-11" db="EMBL/GenBank/DDBJ databases">
        <title>Genomes and virulence difference between two physiological races of Phytophthora nicotianae.</title>
        <authorList>
            <person name="Liu H."/>
            <person name="Ma X."/>
            <person name="Yu H."/>
            <person name="Fang D."/>
            <person name="Li Y."/>
            <person name="Wang X."/>
            <person name="Wang W."/>
            <person name="Dong Y."/>
            <person name="Xiao B."/>
        </authorList>
    </citation>
    <scope>NUCLEOTIDE SEQUENCE [LARGE SCALE GENOMIC DNA]</scope>
    <source>
        <strain evidence="3">race 1</strain>
    </source>
</reference>